<dbReference type="InterPro" id="IPR027470">
    <property type="entry name" value="Cation_efflux_CTD"/>
</dbReference>
<sequence length="337" mass="35605">MSHSHSHDHGDGLLHDHDHSPDHSHSHDHAHDHAHGHAHGHGHSHAPVDFGRAFLIGISLNTAFVAVEALYGFLANSTALIADAGHNLSDVLGLATAWIAAILSKRPPTARYTYGLRNTSILAALANAVLLLIASGAILLEAVQRLIEPEPVKSTTIIVVAAIGIVINGATAWLFASGQKGDINIRGAYLHMIADAAISAGVVVAGVVILLTGWLWVDPLTSLMVVAVIVWGTWGLLRESTAMSLDAVPAAIDPLAVRAFLQGRPGVTSIHDLHIWPMSTTETALTAHLVIADGHPGDAFLSETSRLLAERFSIGHTTIQIEITEPSNCVLAPDHVI</sequence>
<evidence type="ECO:0000313" key="14">
    <source>
        <dbReference type="Proteomes" id="UP000007730"/>
    </source>
</evidence>
<dbReference type="EMBL" id="CP002826">
    <property type="protein sequence ID" value="AEI07725.1"/>
    <property type="molecule type" value="Genomic_DNA"/>
</dbReference>
<keyword evidence="4 10" id="KW-0812">Transmembrane</keyword>
<dbReference type="KEGG" id="oca:OCAR_4913"/>
<keyword evidence="3" id="KW-0813">Transport</keyword>
<dbReference type="RefSeq" id="WP_012562081.1">
    <property type="nucleotide sequence ID" value="NC_011386.1"/>
</dbReference>
<dbReference type="OrthoDB" id="9809646at2"/>
<keyword evidence="8 10" id="KW-0472">Membrane</keyword>
<dbReference type="NCBIfam" id="TIGR01297">
    <property type="entry name" value="CDF"/>
    <property type="match status" value="1"/>
</dbReference>
<dbReference type="SUPFAM" id="SSF160240">
    <property type="entry name" value="Cation efflux protein cytoplasmic domain-like"/>
    <property type="match status" value="1"/>
</dbReference>
<feature type="domain" description="Cation efflux protein transmembrane" evidence="11">
    <location>
        <begin position="55"/>
        <end position="241"/>
    </location>
</feature>
<dbReference type="SUPFAM" id="SSF161111">
    <property type="entry name" value="Cation efflux protein transmembrane domain-like"/>
    <property type="match status" value="1"/>
</dbReference>
<dbReference type="KEGG" id="ocg:OCA5_c30410"/>
<keyword evidence="14" id="KW-1185">Reference proteome</keyword>
<dbReference type="PANTHER" id="PTHR11562">
    <property type="entry name" value="CATION EFFLUX PROTEIN/ ZINC TRANSPORTER"/>
    <property type="match status" value="1"/>
</dbReference>
<accession>B6JAX7</accession>
<keyword evidence="7" id="KW-0406">Ion transport</keyword>
<evidence type="ECO:0000256" key="5">
    <source>
        <dbReference type="ARBA" id="ARBA00022906"/>
    </source>
</evidence>
<protein>
    <submittedName>
        <fullName evidence="13">Cadmium, cobalt and zinc/H(+)-K(+) antiporter, resistance protein CzcD</fullName>
    </submittedName>
</protein>
<feature type="transmembrane region" description="Helical" evidence="10">
    <location>
        <begin position="188"/>
        <end position="214"/>
    </location>
</feature>
<dbReference type="Pfam" id="PF01545">
    <property type="entry name" value="Cation_efflux"/>
    <property type="match status" value="1"/>
</dbReference>
<evidence type="ECO:0000256" key="10">
    <source>
        <dbReference type="SAM" id="Phobius"/>
    </source>
</evidence>
<feature type="compositionally biased region" description="Basic and acidic residues" evidence="9">
    <location>
        <begin position="1"/>
        <end position="35"/>
    </location>
</feature>
<dbReference type="InterPro" id="IPR050681">
    <property type="entry name" value="CDF/SLC30A"/>
</dbReference>
<gene>
    <name evidence="13" type="primary">czcD2</name>
    <name evidence="13" type="ordered locus">OCA5_c30410</name>
</gene>
<feature type="transmembrane region" description="Helical" evidence="10">
    <location>
        <begin position="220"/>
        <end position="237"/>
    </location>
</feature>
<proteinExistence type="inferred from homology"/>
<dbReference type="InterPro" id="IPR036837">
    <property type="entry name" value="Cation_efflux_CTD_sf"/>
</dbReference>
<evidence type="ECO:0000256" key="4">
    <source>
        <dbReference type="ARBA" id="ARBA00022692"/>
    </source>
</evidence>
<dbReference type="AlphaFoldDB" id="B6JAX7"/>
<evidence type="ECO:0000256" key="3">
    <source>
        <dbReference type="ARBA" id="ARBA00022448"/>
    </source>
</evidence>
<evidence type="ECO:0000256" key="6">
    <source>
        <dbReference type="ARBA" id="ARBA00022989"/>
    </source>
</evidence>
<comment type="subcellular location">
    <subcellularLocation>
        <location evidence="1">Membrane</location>
        <topology evidence="1">Multi-pass membrane protein</topology>
    </subcellularLocation>
</comment>
<dbReference type="PANTHER" id="PTHR11562:SF17">
    <property type="entry name" value="RE54080P-RELATED"/>
    <property type="match status" value="1"/>
</dbReference>
<dbReference type="HOGENOM" id="CLU_013430_0_0_5"/>
<dbReference type="InterPro" id="IPR027469">
    <property type="entry name" value="Cation_efflux_TMD_sf"/>
</dbReference>
<dbReference type="Pfam" id="PF16916">
    <property type="entry name" value="ZT_dimer"/>
    <property type="match status" value="1"/>
</dbReference>
<feature type="transmembrane region" description="Helical" evidence="10">
    <location>
        <begin position="124"/>
        <end position="143"/>
    </location>
</feature>
<organism evidence="13 14">
    <name type="scientific">Afipia carboxidovorans (strain ATCC 49405 / DSM 1227 / KCTC 32145 / OM5)</name>
    <name type="common">Oligotropha carboxidovorans</name>
    <dbReference type="NCBI Taxonomy" id="504832"/>
    <lineage>
        <taxon>Bacteria</taxon>
        <taxon>Pseudomonadati</taxon>
        <taxon>Pseudomonadota</taxon>
        <taxon>Alphaproteobacteria</taxon>
        <taxon>Hyphomicrobiales</taxon>
        <taxon>Nitrobacteraceae</taxon>
        <taxon>Afipia</taxon>
    </lineage>
</organism>
<dbReference type="InterPro" id="IPR058533">
    <property type="entry name" value="Cation_efflux_TM"/>
</dbReference>
<evidence type="ECO:0000256" key="8">
    <source>
        <dbReference type="ARBA" id="ARBA00023136"/>
    </source>
</evidence>
<feature type="transmembrane region" description="Helical" evidence="10">
    <location>
        <begin position="53"/>
        <end position="74"/>
    </location>
</feature>
<dbReference type="eggNOG" id="COG1230">
    <property type="taxonomic scope" value="Bacteria"/>
</dbReference>
<feature type="domain" description="Cation efflux protein cytoplasmic" evidence="12">
    <location>
        <begin position="256"/>
        <end position="322"/>
    </location>
</feature>
<evidence type="ECO:0000256" key="9">
    <source>
        <dbReference type="SAM" id="MobiDB-lite"/>
    </source>
</evidence>
<evidence type="ECO:0000259" key="11">
    <source>
        <dbReference type="Pfam" id="PF01545"/>
    </source>
</evidence>
<reference evidence="13 14" key="1">
    <citation type="journal article" date="2011" name="J. Bacteriol.">
        <title>Complete genome sequences of the chemolithoautotrophic Oligotropha carboxidovorans strains OM4 and OM5.</title>
        <authorList>
            <person name="Volland S."/>
            <person name="Rachinger M."/>
            <person name="Strittmatter A."/>
            <person name="Daniel R."/>
            <person name="Gottschalk G."/>
            <person name="Meyer O."/>
        </authorList>
    </citation>
    <scope>NUCLEOTIDE SEQUENCE [LARGE SCALE GENOMIC DNA]</scope>
    <source>
        <strain evidence="14">ATCC 49405 / DSM 1227 / KCTC 32145 / OM5</strain>
    </source>
</reference>
<evidence type="ECO:0000256" key="1">
    <source>
        <dbReference type="ARBA" id="ARBA00004141"/>
    </source>
</evidence>
<evidence type="ECO:0000313" key="13">
    <source>
        <dbReference type="EMBL" id="AEI07725.1"/>
    </source>
</evidence>
<keyword evidence="5" id="KW-0862">Zinc</keyword>
<dbReference type="PATRIC" id="fig|504832.7.peg.3204"/>
<evidence type="ECO:0000256" key="7">
    <source>
        <dbReference type="ARBA" id="ARBA00023065"/>
    </source>
</evidence>
<dbReference type="InterPro" id="IPR002524">
    <property type="entry name" value="Cation_efflux"/>
</dbReference>
<dbReference type="GO" id="GO:0005385">
    <property type="term" value="F:zinc ion transmembrane transporter activity"/>
    <property type="evidence" value="ECO:0007669"/>
    <property type="project" value="TreeGrafter"/>
</dbReference>
<evidence type="ECO:0000259" key="12">
    <source>
        <dbReference type="Pfam" id="PF16916"/>
    </source>
</evidence>
<keyword evidence="6 10" id="KW-1133">Transmembrane helix</keyword>
<dbReference type="Gene3D" id="1.20.1510.10">
    <property type="entry name" value="Cation efflux protein transmembrane domain"/>
    <property type="match status" value="1"/>
</dbReference>
<comment type="similarity">
    <text evidence="2">Belongs to the cation diffusion facilitator (CDF) transporter (TC 2.A.4) family. SLC30A subfamily.</text>
</comment>
<feature type="region of interest" description="Disordered" evidence="9">
    <location>
        <begin position="1"/>
        <end position="44"/>
    </location>
</feature>
<dbReference type="STRING" id="504832.OCA5_c30410"/>
<keyword evidence="5" id="KW-0864">Zinc transport</keyword>
<evidence type="ECO:0000256" key="2">
    <source>
        <dbReference type="ARBA" id="ARBA00008873"/>
    </source>
</evidence>
<feature type="transmembrane region" description="Helical" evidence="10">
    <location>
        <begin position="155"/>
        <end position="176"/>
    </location>
</feature>
<dbReference type="GO" id="GO:0005886">
    <property type="term" value="C:plasma membrane"/>
    <property type="evidence" value="ECO:0007669"/>
    <property type="project" value="TreeGrafter"/>
</dbReference>
<dbReference type="Proteomes" id="UP000007730">
    <property type="component" value="Chromosome"/>
</dbReference>
<name>B6JAX7_AFIC5</name>